<dbReference type="Pfam" id="PF08352">
    <property type="entry name" value="oligo_HPY"/>
    <property type="match status" value="1"/>
</dbReference>
<keyword evidence="7" id="KW-0067">ATP-binding</keyword>
<keyword evidence="3" id="KW-0813">Transport</keyword>
<evidence type="ECO:0000256" key="4">
    <source>
        <dbReference type="ARBA" id="ARBA00022475"/>
    </source>
</evidence>
<protein>
    <submittedName>
        <fullName evidence="11">ABC-type dipeptide/oligopeptide/nickel transport system, ATPase component</fullName>
    </submittedName>
</protein>
<dbReference type="InterPro" id="IPR013563">
    <property type="entry name" value="Oligopep_ABC_C"/>
</dbReference>
<reference evidence="11 12" key="1">
    <citation type="journal article" date="2011" name="J. Bacteriol.">
        <title>Complete genome sequence of the industrial strain Ketogulonicigenium vulgare WSH-001.</title>
        <authorList>
            <person name="Liu L."/>
            <person name="Li Y."/>
            <person name="Zhang J."/>
            <person name="Zhou Z."/>
            <person name="Liu J."/>
            <person name="Li X."/>
            <person name="Zhou J."/>
            <person name="Du G."/>
            <person name="Wang L."/>
            <person name="Chen J."/>
        </authorList>
    </citation>
    <scope>NUCLEOTIDE SEQUENCE [LARGE SCALE GENOMIC DNA]</scope>
    <source>
        <strain evidence="11 12">WSH-001</strain>
        <plasmid evidence="12">pKVU_200</plasmid>
    </source>
</reference>
<dbReference type="InterPro" id="IPR027417">
    <property type="entry name" value="P-loop_NTPase"/>
</dbReference>
<geneLocation type="plasmid" evidence="12">
    <name>pKVU_200</name>
</geneLocation>
<dbReference type="GO" id="GO:0055085">
    <property type="term" value="P:transmembrane transport"/>
    <property type="evidence" value="ECO:0007669"/>
    <property type="project" value="UniProtKB-ARBA"/>
</dbReference>
<dbReference type="GO" id="GO:0005886">
    <property type="term" value="C:plasma membrane"/>
    <property type="evidence" value="ECO:0007669"/>
    <property type="project" value="UniProtKB-SubCell"/>
</dbReference>
<evidence type="ECO:0000259" key="10">
    <source>
        <dbReference type="PROSITE" id="PS50893"/>
    </source>
</evidence>
<dbReference type="FunFam" id="3.40.50.300:FF:000016">
    <property type="entry name" value="Oligopeptide ABC transporter ATP-binding component"/>
    <property type="match status" value="1"/>
</dbReference>
<dbReference type="SUPFAM" id="SSF52540">
    <property type="entry name" value="P-loop containing nucleoside triphosphate hydrolases"/>
    <property type="match status" value="1"/>
</dbReference>
<dbReference type="PATRIC" id="fig|759362.5.peg.3075"/>
<evidence type="ECO:0000256" key="1">
    <source>
        <dbReference type="ARBA" id="ARBA00004417"/>
    </source>
</evidence>
<dbReference type="GO" id="GO:0016887">
    <property type="term" value="F:ATP hydrolysis activity"/>
    <property type="evidence" value="ECO:0007669"/>
    <property type="project" value="InterPro"/>
</dbReference>
<dbReference type="Gene3D" id="3.40.50.300">
    <property type="entry name" value="P-loop containing nucleotide triphosphate hydrolases"/>
    <property type="match status" value="1"/>
</dbReference>
<evidence type="ECO:0000256" key="5">
    <source>
        <dbReference type="ARBA" id="ARBA00022519"/>
    </source>
</evidence>
<proteinExistence type="inferred from homology"/>
<dbReference type="EMBL" id="CP002020">
    <property type="protein sequence ID" value="AEM42803.1"/>
    <property type="molecule type" value="Genomic_DNA"/>
</dbReference>
<keyword evidence="11" id="KW-0614">Plasmid</keyword>
<dbReference type="KEGG" id="kvl:KVU_PB0125"/>
<evidence type="ECO:0000256" key="2">
    <source>
        <dbReference type="ARBA" id="ARBA00005417"/>
    </source>
</evidence>
<evidence type="ECO:0000256" key="9">
    <source>
        <dbReference type="ARBA" id="ARBA00023136"/>
    </source>
</evidence>
<dbReference type="CDD" id="cd03257">
    <property type="entry name" value="ABC_NikE_OppD_transporters"/>
    <property type="match status" value="1"/>
</dbReference>
<keyword evidence="9" id="KW-0472">Membrane</keyword>
<dbReference type="Pfam" id="PF00005">
    <property type="entry name" value="ABC_tran"/>
    <property type="match status" value="1"/>
</dbReference>
<keyword evidence="12" id="KW-1185">Reference proteome</keyword>
<evidence type="ECO:0000256" key="6">
    <source>
        <dbReference type="ARBA" id="ARBA00022741"/>
    </source>
</evidence>
<feature type="domain" description="ABC transporter" evidence="10">
    <location>
        <begin position="12"/>
        <end position="261"/>
    </location>
</feature>
<dbReference type="HOGENOM" id="CLU_000604_1_23_5"/>
<dbReference type="GO" id="GO:0015833">
    <property type="term" value="P:peptide transport"/>
    <property type="evidence" value="ECO:0007669"/>
    <property type="project" value="InterPro"/>
</dbReference>
<keyword evidence="5" id="KW-0997">Cell inner membrane</keyword>
<comment type="subcellular location">
    <subcellularLocation>
        <location evidence="1">Cell inner membrane</location>
        <topology evidence="1">Peripheral membrane protein</topology>
    </subcellularLocation>
</comment>
<dbReference type="InterPro" id="IPR003439">
    <property type="entry name" value="ABC_transporter-like_ATP-bd"/>
</dbReference>
<evidence type="ECO:0000313" key="11">
    <source>
        <dbReference type="EMBL" id="AEM42803.1"/>
    </source>
</evidence>
<evidence type="ECO:0000256" key="3">
    <source>
        <dbReference type="ARBA" id="ARBA00022448"/>
    </source>
</evidence>
<accession>F9YBQ1</accession>
<dbReference type="InterPro" id="IPR050388">
    <property type="entry name" value="ABC_Ni/Peptide_Import"/>
</dbReference>
<keyword evidence="6" id="KW-0547">Nucleotide-binding</keyword>
<dbReference type="SMART" id="SM00382">
    <property type="entry name" value="AAA"/>
    <property type="match status" value="1"/>
</dbReference>
<gene>
    <name evidence="11" type="primary">oppD</name>
    <name evidence="11" type="ordered locus">KVU_PB0125</name>
</gene>
<dbReference type="GO" id="GO:0005524">
    <property type="term" value="F:ATP binding"/>
    <property type="evidence" value="ECO:0007669"/>
    <property type="project" value="UniProtKB-KW"/>
</dbReference>
<dbReference type="AlphaFoldDB" id="F9YBQ1"/>
<evidence type="ECO:0000256" key="8">
    <source>
        <dbReference type="ARBA" id="ARBA00022967"/>
    </source>
</evidence>
<dbReference type="Proteomes" id="UP000000692">
    <property type="component" value="Plasmid 2"/>
</dbReference>
<organism evidence="11 12">
    <name type="scientific">Ketogulonicigenium vulgare (strain WSH-001)</name>
    <dbReference type="NCBI Taxonomy" id="759362"/>
    <lineage>
        <taxon>Bacteria</taxon>
        <taxon>Pseudomonadati</taxon>
        <taxon>Pseudomonadota</taxon>
        <taxon>Alphaproteobacteria</taxon>
        <taxon>Rhodobacterales</taxon>
        <taxon>Roseobacteraceae</taxon>
        <taxon>Ketogulonicigenium</taxon>
    </lineage>
</organism>
<name>F9YBQ1_KETVW</name>
<evidence type="ECO:0000256" key="7">
    <source>
        <dbReference type="ARBA" id="ARBA00022840"/>
    </source>
</evidence>
<keyword evidence="8" id="KW-1278">Translocase</keyword>
<dbReference type="OrthoDB" id="7374568at2"/>
<dbReference type="InterPro" id="IPR003593">
    <property type="entry name" value="AAA+_ATPase"/>
</dbReference>
<evidence type="ECO:0000313" key="12">
    <source>
        <dbReference type="Proteomes" id="UP000000692"/>
    </source>
</evidence>
<dbReference type="PANTHER" id="PTHR43297:SF14">
    <property type="entry name" value="ATPASE AAA-TYPE CORE DOMAIN-CONTAINING PROTEIN"/>
    <property type="match status" value="1"/>
</dbReference>
<keyword evidence="4" id="KW-1003">Cell membrane</keyword>
<sequence length="296" mass="33142">MYWIPAMSDNLLHVRNLRVSFKTARGPVDVVRGISFDIGREKVGIVGESGSGKSLTGRSMLKLLPKTATITADKLEFMGEDLQGASERRMRQIRGRHISMILQDPKFSLNPLVKIGPQIVEAYRVHHKVAGAAAKARAIEMLESVHIRDPEHVFNLYPHEVSGGMGQRVMIAMMLIPEPDLIIADEPTSALDVTVRRQVLSILDELVTRRGTGLMFISHDLNMVASFCDRVLVMYAGRIMEDLPARDLHKAQHPYTRALLQSLPRLDKPTDRLVVPTRDPAWLTEPTLQTKFEPSA</sequence>
<comment type="similarity">
    <text evidence="2">Belongs to the ABC transporter superfamily.</text>
</comment>
<dbReference type="PROSITE" id="PS50893">
    <property type="entry name" value="ABC_TRANSPORTER_2"/>
    <property type="match status" value="1"/>
</dbReference>
<dbReference type="PANTHER" id="PTHR43297">
    <property type="entry name" value="OLIGOPEPTIDE TRANSPORT ATP-BINDING PROTEIN APPD"/>
    <property type="match status" value="1"/>
</dbReference>